<protein>
    <submittedName>
        <fullName evidence="13">Leucine-rich repeat and fibronectin type-III like protein</fullName>
    </submittedName>
</protein>
<name>A0A8T0ETJ4_ARGBR</name>
<feature type="chain" id="PRO_5035870684" evidence="12">
    <location>
        <begin position="21"/>
        <end position="307"/>
    </location>
</feature>
<dbReference type="EMBL" id="JABXBU010001863">
    <property type="protein sequence ID" value="KAF8781553.1"/>
    <property type="molecule type" value="Genomic_DNA"/>
</dbReference>
<accession>A0A8T0ETJ4</accession>
<reference evidence="13" key="2">
    <citation type="submission" date="2020-06" db="EMBL/GenBank/DDBJ databases">
        <authorList>
            <person name="Sheffer M."/>
        </authorList>
    </citation>
    <scope>NUCLEOTIDE SEQUENCE</scope>
</reference>
<evidence type="ECO:0000256" key="7">
    <source>
        <dbReference type="ARBA" id="ARBA00022753"/>
    </source>
</evidence>
<keyword evidence="3" id="KW-0433">Leucine-rich repeat</keyword>
<dbReference type="PANTHER" id="PTHR47410:SF5">
    <property type="entry name" value="TOLL-LIKE RECEPTOR 3"/>
    <property type="match status" value="1"/>
</dbReference>
<dbReference type="Proteomes" id="UP000807504">
    <property type="component" value="Unassembled WGS sequence"/>
</dbReference>
<evidence type="ECO:0000256" key="3">
    <source>
        <dbReference type="ARBA" id="ARBA00022614"/>
    </source>
</evidence>
<dbReference type="PANTHER" id="PTHR47410">
    <property type="entry name" value="TOLL-LIKE RECEPTOR 7-RELATED"/>
    <property type="match status" value="1"/>
</dbReference>
<sequence length="307" mass="34444">MTFLPMLLFALLRQCPPQESITPCKCISRNSLQISCNQLQTESQLEHILKQLKGYSVSKLTITGLNASTWKKDIFDGLHVEVLDLEKIEVNDASFLPGRRHFQGLENSLQTLEIKKSFRNGHRSLINLKLDHLSRLSTIILEDNHIPEVGNDWFTTGPVGLTTLIFERNGIEELGDRAFASLSQLKLLAIAGNHLREISRSVIPRPATQLHTLDLAYNKLRTLPNDLFADMPSLRDVNLDYNLIHILQEDTFSAVLSRLTALSLEGNPLECDEKLQWVCSSRANVISGKCILSATSNGRSVRQFCGV</sequence>
<evidence type="ECO:0000256" key="9">
    <source>
        <dbReference type="ARBA" id="ARBA00023136"/>
    </source>
</evidence>
<evidence type="ECO:0000256" key="10">
    <source>
        <dbReference type="ARBA" id="ARBA00023170"/>
    </source>
</evidence>
<dbReference type="Gene3D" id="3.80.10.10">
    <property type="entry name" value="Ribonuclease Inhibitor"/>
    <property type="match status" value="2"/>
</dbReference>
<evidence type="ECO:0000256" key="8">
    <source>
        <dbReference type="ARBA" id="ARBA00022989"/>
    </source>
</evidence>
<organism evidence="13 14">
    <name type="scientific">Argiope bruennichi</name>
    <name type="common">Wasp spider</name>
    <name type="synonym">Aranea bruennichi</name>
    <dbReference type="NCBI Taxonomy" id="94029"/>
    <lineage>
        <taxon>Eukaryota</taxon>
        <taxon>Metazoa</taxon>
        <taxon>Ecdysozoa</taxon>
        <taxon>Arthropoda</taxon>
        <taxon>Chelicerata</taxon>
        <taxon>Arachnida</taxon>
        <taxon>Araneae</taxon>
        <taxon>Araneomorphae</taxon>
        <taxon>Entelegynae</taxon>
        <taxon>Araneoidea</taxon>
        <taxon>Araneidae</taxon>
        <taxon>Argiope</taxon>
    </lineage>
</organism>
<keyword evidence="10" id="KW-0675">Receptor</keyword>
<keyword evidence="4" id="KW-0812">Transmembrane</keyword>
<evidence type="ECO:0000256" key="11">
    <source>
        <dbReference type="ARBA" id="ARBA00023180"/>
    </source>
</evidence>
<dbReference type="PROSITE" id="PS51450">
    <property type="entry name" value="LRR"/>
    <property type="match status" value="1"/>
</dbReference>
<keyword evidence="6" id="KW-0677">Repeat</keyword>
<dbReference type="InterPro" id="IPR003591">
    <property type="entry name" value="Leu-rich_rpt_typical-subtyp"/>
</dbReference>
<keyword evidence="8" id="KW-1133">Transmembrane helix</keyword>
<keyword evidence="9" id="KW-0472">Membrane</keyword>
<evidence type="ECO:0000313" key="13">
    <source>
        <dbReference type="EMBL" id="KAF8781553.1"/>
    </source>
</evidence>
<dbReference type="InterPro" id="IPR032675">
    <property type="entry name" value="LRR_dom_sf"/>
</dbReference>
<evidence type="ECO:0000256" key="1">
    <source>
        <dbReference type="ARBA" id="ARBA00004177"/>
    </source>
</evidence>
<evidence type="ECO:0000256" key="2">
    <source>
        <dbReference type="ARBA" id="ARBA00004370"/>
    </source>
</evidence>
<dbReference type="InterPro" id="IPR001611">
    <property type="entry name" value="Leu-rich_rpt"/>
</dbReference>
<comment type="caution">
    <text evidence="13">The sequence shown here is derived from an EMBL/GenBank/DDBJ whole genome shotgun (WGS) entry which is preliminary data.</text>
</comment>
<evidence type="ECO:0000256" key="6">
    <source>
        <dbReference type="ARBA" id="ARBA00022737"/>
    </source>
</evidence>
<dbReference type="SUPFAM" id="SSF52058">
    <property type="entry name" value="L domain-like"/>
    <property type="match status" value="1"/>
</dbReference>
<keyword evidence="11" id="KW-0325">Glycoprotein</keyword>
<evidence type="ECO:0000256" key="5">
    <source>
        <dbReference type="ARBA" id="ARBA00022729"/>
    </source>
</evidence>
<evidence type="ECO:0000256" key="4">
    <source>
        <dbReference type="ARBA" id="ARBA00022692"/>
    </source>
</evidence>
<feature type="signal peptide" evidence="12">
    <location>
        <begin position="1"/>
        <end position="20"/>
    </location>
</feature>
<dbReference type="Pfam" id="PF13855">
    <property type="entry name" value="LRR_8"/>
    <property type="match status" value="2"/>
</dbReference>
<dbReference type="GO" id="GO:0016020">
    <property type="term" value="C:membrane"/>
    <property type="evidence" value="ECO:0007669"/>
    <property type="project" value="UniProtKB-SubCell"/>
</dbReference>
<dbReference type="GO" id="GO:0005768">
    <property type="term" value="C:endosome"/>
    <property type="evidence" value="ECO:0007669"/>
    <property type="project" value="UniProtKB-SubCell"/>
</dbReference>
<evidence type="ECO:0000256" key="12">
    <source>
        <dbReference type="SAM" id="SignalP"/>
    </source>
</evidence>
<keyword evidence="5 12" id="KW-0732">Signal</keyword>
<proteinExistence type="predicted"/>
<evidence type="ECO:0000313" key="14">
    <source>
        <dbReference type="Proteomes" id="UP000807504"/>
    </source>
</evidence>
<keyword evidence="7" id="KW-0967">Endosome</keyword>
<reference evidence="13" key="1">
    <citation type="journal article" date="2020" name="bioRxiv">
        <title>Chromosome-level reference genome of the European wasp spider Argiope bruennichi: a resource for studies on range expansion and evolutionary adaptation.</title>
        <authorList>
            <person name="Sheffer M.M."/>
            <person name="Hoppe A."/>
            <person name="Krehenwinkel H."/>
            <person name="Uhl G."/>
            <person name="Kuss A.W."/>
            <person name="Jensen L."/>
            <person name="Jensen C."/>
            <person name="Gillespie R.G."/>
            <person name="Hoff K.J."/>
            <person name="Prost S."/>
        </authorList>
    </citation>
    <scope>NUCLEOTIDE SEQUENCE</scope>
</reference>
<dbReference type="AlphaFoldDB" id="A0A8T0ETJ4"/>
<dbReference type="SMART" id="SM00369">
    <property type="entry name" value="LRR_TYP"/>
    <property type="match status" value="5"/>
</dbReference>
<gene>
    <name evidence="13" type="ORF">HNY73_011938</name>
</gene>
<keyword evidence="14" id="KW-1185">Reference proteome</keyword>
<comment type="subcellular location">
    <subcellularLocation>
        <location evidence="1">Endosome</location>
    </subcellularLocation>
    <subcellularLocation>
        <location evidence="2">Membrane</location>
    </subcellularLocation>
</comment>